<dbReference type="OrthoDB" id="9812140at2"/>
<organism evidence="1 2">
    <name type="scientific">Altericroceibacterium spongiae</name>
    <dbReference type="NCBI Taxonomy" id="2320269"/>
    <lineage>
        <taxon>Bacteria</taxon>
        <taxon>Pseudomonadati</taxon>
        <taxon>Pseudomonadota</taxon>
        <taxon>Alphaproteobacteria</taxon>
        <taxon>Sphingomonadales</taxon>
        <taxon>Erythrobacteraceae</taxon>
        <taxon>Altericroceibacterium</taxon>
    </lineage>
</organism>
<reference evidence="1 2" key="1">
    <citation type="submission" date="2018-09" db="EMBL/GenBank/DDBJ databases">
        <title>Altererythrobacter spongiae sp. nov., isolated from a marine sponge.</title>
        <authorList>
            <person name="Zhuang L."/>
            <person name="Luo L."/>
        </authorList>
    </citation>
    <scope>NUCLEOTIDE SEQUENCE [LARGE SCALE GENOMIC DNA]</scope>
    <source>
        <strain evidence="1 2">HN-Y73</strain>
    </source>
</reference>
<keyword evidence="2" id="KW-1185">Reference proteome</keyword>
<dbReference type="EMBL" id="RAPF01000007">
    <property type="protein sequence ID" value="RKF19062.1"/>
    <property type="molecule type" value="Genomic_DNA"/>
</dbReference>
<dbReference type="RefSeq" id="WP_120325458.1">
    <property type="nucleotide sequence ID" value="NZ_RAPF01000007.1"/>
</dbReference>
<evidence type="ECO:0000313" key="2">
    <source>
        <dbReference type="Proteomes" id="UP000284395"/>
    </source>
</evidence>
<gene>
    <name evidence="1" type="ORF">D6851_13670</name>
</gene>
<protein>
    <submittedName>
        <fullName evidence="1">DUF815 domain-containing protein</fullName>
    </submittedName>
</protein>
<proteinExistence type="predicted"/>
<sequence>MKDQPELLERIAAALERLAPPPRNRTDWLASPAYIWTENGALAVSTMDAPDLALLQGITRQKEAVVANVQRLAGGHAAHDMLLWGSRGMGKSALVRASVLDSQIAYPGSLALVQVGTDALPTLSSLFAELGEVARNFLVFIDDLGFGAEDTAGPRHLRSWLEGGVQARPHNVRLAVTSNRRAIVDRHASEQDDPLNPRDAVDDNLALADRFGLSLGFHACTQDEFLAIIDGYARKLGLEWDQAEALEWSRRRGARSGRIARHFITELAGRAGKQF</sequence>
<name>A0A420EEH3_9SPHN</name>
<dbReference type="Proteomes" id="UP000284395">
    <property type="component" value="Unassembled WGS sequence"/>
</dbReference>
<dbReference type="AlphaFoldDB" id="A0A420EEH3"/>
<evidence type="ECO:0000313" key="1">
    <source>
        <dbReference type="EMBL" id="RKF19062.1"/>
    </source>
</evidence>
<accession>A0A420EEH3</accession>
<dbReference type="InterPro" id="IPR008533">
    <property type="entry name" value="DUF815"/>
</dbReference>
<comment type="caution">
    <text evidence="1">The sequence shown here is derived from an EMBL/GenBank/DDBJ whole genome shotgun (WGS) entry which is preliminary data.</text>
</comment>
<dbReference type="PANTHER" id="PTHR42935">
    <property type="entry name" value="SLR0930 PROTEIN"/>
    <property type="match status" value="1"/>
</dbReference>
<dbReference type="InterPro" id="IPR027417">
    <property type="entry name" value="P-loop_NTPase"/>
</dbReference>
<dbReference type="SUPFAM" id="SSF52540">
    <property type="entry name" value="P-loop containing nucleoside triphosphate hydrolases"/>
    <property type="match status" value="1"/>
</dbReference>
<dbReference type="PANTHER" id="PTHR42935:SF1">
    <property type="entry name" value="SLR0930 PROTEIN"/>
    <property type="match status" value="1"/>
</dbReference>
<dbReference type="Pfam" id="PF05673">
    <property type="entry name" value="DUF815"/>
    <property type="match status" value="1"/>
</dbReference>